<protein>
    <submittedName>
        <fullName evidence="1">15303_t:CDS:1</fullName>
    </submittedName>
</protein>
<evidence type="ECO:0000313" key="2">
    <source>
        <dbReference type="Proteomes" id="UP000789342"/>
    </source>
</evidence>
<sequence length="118" mass="13585">MARPNQRKKLIPKVDEKHTFLLTGVINRFLVSTDGITGSEEYYYMEITESLPRRIVELSLPIFLDEAKCGKAEMCSSRNSRGYRSIPKSQNLRLSHSRALSFEDHMGVFIIKMEGKVF</sequence>
<accession>A0A9N8WGT3</accession>
<dbReference type="EMBL" id="CAJVPV010001192">
    <property type="protein sequence ID" value="CAG8489393.1"/>
    <property type="molecule type" value="Genomic_DNA"/>
</dbReference>
<gene>
    <name evidence="1" type="ORF">AMORRO_LOCUS2702</name>
</gene>
<proteinExistence type="predicted"/>
<name>A0A9N8WGT3_9GLOM</name>
<evidence type="ECO:0000313" key="1">
    <source>
        <dbReference type="EMBL" id="CAG8489393.1"/>
    </source>
</evidence>
<dbReference type="AlphaFoldDB" id="A0A9N8WGT3"/>
<reference evidence="1" key="1">
    <citation type="submission" date="2021-06" db="EMBL/GenBank/DDBJ databases">
        <authorList>
            <person name="Kallberg Y."/>
            <person name="Tangrot J."/>
            <person name="Rosling A."/>
        </authorList>
    </citation>
    <scope>NUCLEOTIDE SEQUENCE</scope>
    <source>
        <strain evidence="1">CL551</strain>
    </source>
</reference>
<comment type="caution">
    <text evidence="1">The sequence shown here is derived from an EMBL/GenBank/DDBJ whole genome shotgun (WGS) entry which is preliminary data.</text>
</comment>
<organism evidence="1 2">
    <name type="scientific">Acaulospora morrowiae</name>
    <dbReference type="NCBI Taxonomy" id="94023"/>
    <lineage>
        <taxon>Eukaryota</taxon>
        <taxon>Fungi</taxon>
        <taxon>Fungi incertae sedis</taxon>
        <taxon>Mucoromycota</taxon>
        <taxon>Glomeromycotina</taxon>
        <taxon>Glomeromycetes</taxon>
        <taxon>Diversisporales</taxon>
        <taxon>Acaulosporaceae</taxon>
        <taxon>Acaulospora</taxon>
    </lineage>
</organism>
<keyword evidence="2" id="KW-1185">Reference proteome</keyword>
<dbReference type="Proteomes" id="UP000789342">
    <property type="component" value="Unassembled WGS sequence"/>
</dbReference>